<reference evidence="2" key="1">
    <citation type="submission" date="2024-01" db="EMBL/GenBank/DDBJ databases">
        <authorList>
            <person name="Webb A."/>
        </authorList>
    </citation>
    <scope>NUCLEOTIDE SEQUENCE</scope>
    <source>
        <strain evidence="2">Pm1</strain>
    </source>
</reference>
<evidence type="ECO:0000313" key="2">
    <source>
        <dbReference type="EMBL" id="CAK7943845.1"/>
    </source>
</evidence>
<protein>
    <submittedName>
        <fullName evidence="2">Uncharacterized protein</fullName>
    </submittedName>
</protein>
<name>A0AAV1VD92_9STRA</name>
<dbReference type="AlphaFoldDB" id="A0AAV1VD92"/>
<sequence>MRSVNIIVCIASILRRTHGETLATAGLYGMGGEMSSPLTDVTMKVDKSLAEALVDTLPHIFRREFPTSIMAERDSFVDSVLRSCTEQIHEWLKEADITDDALLAAFKLRDKPPSGYEKFVAGYKSVLSP</sequence>
<dbReference type="EMBL" id="CAKLBY020000304">
    <property type="protein sequence ID" value="CAK7943845.1"/>
    <property type="molecule type" value="Genomic_DNA"/>
</dbReference>
<dbReference type="Proteomes" id="UP001162060">
    <property type="component" value="Unassembled WGS sequence"/>
</dbReference>
<accession>A0AAV1VD92</accession>
<organism evidence="2 3">
    <name type="scientific">Peronospora matthiolae</name>
    <dbReference type="NCBI Taxonomy" id="2874970"/>
    <lineage>
        <taxon>Eukaryota</taxon>
        <taxon>Sar</taxon>
        <taxon>Stramenopiles</taxon>
        <taxon>Oomycota</taxon>
        <taxon>Peronosporomycetes</taxon>
        <taxon>Peronosporales</taxon>
        <taxon>Peronosporaceae</taxon>
        <taxon>Peronospora</taxon>
    </lineage>
</organism>
<proteinExistence type="predicted"/>
<gene>
    <name evidence="1" type="ORF">PM001_LOCUS21999</name>
    <name evidence="2" type="ORF">PM001_LOCUS28995</name>
</gene>
<evidence type="ECO:0000313" key="3">
    <source>
        <dbReference type="Proteomes" id="UP001162060"/>
    </source>
</evidence>
<evidence type="ECO:0000313" key="1">
    <source>
        <dbReference type="EMBL" id="CAK7936849.1"/>
    </source>
</evidence>
<dbReference type="EMBL" id="CAKLBY020000225">
    <property type="protein sequence ID" value="CAK7936849.1"/>
    <property type="molecule type" value="Genomic_DNA"/>
</dbReference>
<comment type="caution">
    <text evidence="2">The sequence shown here is derived from an EMBL/GenBank/DDBJ whole genome shotgun (WGS) entry which is preliminary data.</text>
</comment>